<evidence type="ECO:0000256" key="5">
    <source>
        <dbReference type="ARBA" id="ARBA00022670"/>
    </source>
</evidence>
<dbReference type="InterPro" id="IPR023346">
    <property type="entry name" value="Lysozyme-like_dom_sf"/>
</dbReference>
<dbReference type="PANTHER" id="PTHR32282:SF15">
    <property type="entry name" value="PENICILLIN-BINDING PROTEIN 1C"/>
    <property type="match status" value="1"/>
</dbReference>
<reference evidence="16" key="1">
    <citation type="journal article" date="2019" name="Int. J. Syst. Evol. Microbiol.">
        <title>The Global Catalogue of Microorganisms (GCM) 10K type strain sequencing project: providing services to taxonomists for standard genome sequencing and annotation.</title>
        <authorList>
            <consortium name="The Broad Institute Genomics Platform"/>
            <consortium name="The Broad Institute Genome Sequencing Center for Infectious Disease"/>
            <person name="Wu L."/>
            <person name="Ma J."/>
        </authorList>
    </citation>
    <scope>NUCLEOTIDE SEQUENCE [LARGE SCALE GENOMIC DNA]</scope>
    <source>
        <strain evidence="16">CCUG 56029</strain>
    </source>
</reference>
<sequence>MALLVALLGVLLAWTADDFRARLDRWIATTDLPLFIVPTGTQVVARDGSLLRAFQVADGRWRLDVELSDVDPLFINMLTMWEDRRFYSHHGVDNRAILRAAWQLVTRGRIVSGASTLTMQTARLLEEGTTGRLDGKLRQMRVALAMERQLRKDQILGLYLRLAPYGSNVEGVRAASLLWFGKEPKRLSAAQAALLVALPQAPEGRRPDRFPEAARAARNRVLQRAAAAGIISAETAASAAAEPVPAMRRAFPALAPLLADRLRRENPGTVRIATTIDPRLQRMAEKLARQATRKQTETVSAAMILADYRTGEILADVGAAEWANTPSAGFVDMTRAIRSPGSTLKPFVYGLAFDDGLAHPETLVEDRPATFGRWAPLNFDRRFRGTISIRQSLIQSLNIPVVRLAEVIGPARIVQAITRGGGELIVIGDQPGLAITLGGAGISLESLVTAYGSLARGGRGLKLSALPGGATELRQRMFGRVAAWQVTQILSQLAPPTGQRPGRIAYKTGTSYGNRDALAVGFDGRYVAGVWLGRPDGTPIPGAFGGELAAPFLFDLFDAISANTVPLPPPPPATLIVSNSQLPLPLRRFSPPGEVSAQAASPVRARTDALQLTFPPEGAQIELGRDGGLLAKAQGGTAPYTWLVNGAATVVASPGTQALLTASPGFARVTVIDSTGASASASVKLD</sequence>
<dbReference type="InterPro" id="IPR001460">
    <property type="entry name" value="PCN-bd_Tpept"/>
</dbReference>
<dbReference type="SUPFAM" id="SSF56601">
    <property type="entry name" value="beta-lactamase/transpeptidase-like"/>
    <property type="match status" value="1"/>
</dbReference>
<dbReference type="Gene3D" id="1.10.3810.10">
    <property type="entry name" value="Biosynthetic peptidoglycan transglycosylase-like"/>
    <property type="match status" value="1"/>
</dbReference>
<keyword evidence="9" id="KW-0511">Multifunctional enzyme</keyword>
<evidence type="ECO:0000256" key="9">
    <source>
        <dbReference type="ARBA" id="ARBA00023268"/>
    </source>
</evidence>
<dbReference type="InterPro" id="IPR011815">
    <property type="entry name" value="PBP_1c"/>
</dbReference>
<evidence type="ECO:0000256" key="6">
    <source>
        <dbReference type="ARBA" id="ARBA00022676"/>
    </source>
</evidence>
<dbReference type="InterPro" id="IPR036950">
    <property type="entry name" value="PBP_transglycosylase"/>
</dbReference>
<protein>
    <recommendedName>
        <fullName evidence="10">peptidoglycan glycosyltransferase</fullName>
        <ecNumber evidence="10">2.4.99.28</ecNumber>
    </recommendedName>
</protein>
<keyword evidence="7" id="KW-0808">Transferase</keyword>
<evidence type="ECO:0000313" key="15">
    <source>
        <dbReference type="EMBL" id="MFD1882561.1"/>
    </source>
</evidence>
<keyword evidence="5" id="KW-0645">Protease</keyword>
<dbReference type="InterPro" id="IPR009647">
    <property type="entry name" value="PBP_C"/>
</dbReference>
<evidence type="ECO:0000259" key="12">
    <source>
        <dbReference type="Pfam" id="PF00905"/>
    </source>
</evidence>
<dbReference type="EC" id="2.4.99.28" evidence="10"/>
<dbReference type="Pfam" id="PF00905">
    <property type="entry name" value="Transpeptidase"/>
    <property type="match status" value="1"/>
</dbReference>
<proteinExistence type="inferred from homology"/>
<evidence type="ECO:0000313" key="16">
    <source>
        <dbReference type="Proteomes" id="UP001597213"/>
    </source>
</evidence>
<keyword evidence="4" id="KW-0121">Carboxypeptidase</keyword>
<evidence type="ECO:0000256" key="4">
    <source>
        <dbReference type="ARBA" id="ARBA00022645"/>
    </source>
</evidence>
<dbReference type="SUPFAM" id="SSF53955">
    <property type="entry name" value="Lysozyme-like"/>
    <property type="match status" value="1"/>
</dbReference>
<name>A0ABW4R8J1_9RHOB</name>
<evidence type="ECO:0000256" key="10">
    <source>
        <dbReference type="ARBA" id="ARBA00044770"/>
    </source>
</evidence>
<evidence type="ECO:0000256" key="7">
    <source>
        <dbReference type="ARBA" id="ARBA00022679"/>
    </source>
</evidence>
<dbReference type="PANTHER" id="PTHR32282">
    <property type="entry name" value="BINDING PROTEIN TRANSPEPTIDASE, PUTATIVE-RELATED"/>
    <property type="match status" value="1"/>
</dbReference>
<dbReference type="InterPro" id="IPR012338">
    <property type="entry name" value="Beta-lactam/transpept-like"/>
</dbReference>
<comment type="similarity">
    <text evidence="2">In the C-terminal section; belongs to the transpeptidase family.</text>
</comment>
<keyword evidence="6" id="KW-0328">Glycosyltransferase</keyword>
<comment type="caution">
    <text evidence="15">The sequence shown here is derived from an EMBL/GenBank/DDBJ whole genome shotgun (WGS) entry which is preliminary data.</text>
</comment>
<gene>
    <name evidence="15" type="primary">pbpC</name>
    <name evidence="15" type="ORF">ACFSCT_12635</name>
</gene>
<dbReference type="RefSeq" id="WP_379144367.1">
    <property type="nucleotide sequence ID" value="NZ_JBHUEN010000043.1"/>
</dbReference>
<dbReference type="InterPro" id="IPR050396">
    <property type="entry name" value="Glycosyltr_51/Transpeptidase"/>
</dbReference>
<feature type="domain" description="Penicillin-binding protein transpeptidase" evidence="12">
    <location>
        <begin position="302"/>
        <end position="512"/>
    </location>
</feature>
<evidence type="ECO:0000256" key="11">
    <source>
        <dbReference type="ARBA" id="ARBA00049902"/>
    </source>
</evidence>
<keyword evidence="8" id="KW-0378">Hydrolase</keyword>
<comment type="pathway">
    <text evidence="1">Cell wall biogenesis; peptidoglycan biosynthesis.</text>
</comment>
<evidence type="ECO:0000256" key="1">
    <source>
        <dbReference type="ARBA" id="ARBA00004752"/>
    </source>
</evidence>
<evidence type="ECO:0000259" key="14">
    <source>
        <dbReference type="Pfam" id="PF06832"/>
    </source>
</evidence>
<dbReference type="Pfam" id="PF00912">
    <property type="entry name" value="Transgly"/>
    <property type="match status" value="1"/>
</dbReference>
<comment type="similarity">
    <text evidence="3">In the N-terminal section; belongs to the glycosyltransferase 51 family.</text>
</comment>
<dbReference type="Gene3D" id="3.40.710.10">
    <property type="entry name" value="DD-peptidase/beta-lactamase superfamily"/>
    <property type="match status" value="1"/>
</dbReference>
<accession>A0ABW4R8J1</accession>
<feature type="domain" description="Glycosyl transferase family 51" evidence="13">
    <location>
        <begin position="52"/>
        <end position="225"/>
    </location>
</feature>
<evidence type="ECO:0000259" key="13">
    <source>
        <dbReference type="Pfam" id="PF00912"/>
    </source>
</evidence>
<dbReference type="EMBL" id="JBHUEN010000043">
    <property type="protein sequence ID" value="MFD1882561.1"/>
    <property type="molecule type" value="Genomic_DNA"/>
</dbReference>
<dbReference type="Proteomes" id="UP001597213">
    <property type="component" value="Unassembled WGS sequence"/>
</dbReference>
<dbReference type="InterPro" id="IPR001264">
    <property type="entry name" value="Glyco_trans_51"/>
</dbReference>
<evidence type="ECO:0000256" key="3">
    <source>
        <dbReference type="ARBA" id="ARBA00007739"/>
    </source>
</evidence>
<organism evidence="15 16">
    <name type="scientific">Paracoccus pacificus</name>
    <dbReference type="NCBI Taxonomy" id="1463598"/>
    <lineage>
        <taxon>Bacteria</taxon>
        <taxon>Pseudomonadati</taxon>
        <taxon>Pseudomonadota</taxon>
        <taxon>Alphaproteobacteria</taxon>
        <taxon>Rhodobacterales</taxon>
        <taxon>Paracoccaceae</taxon>
        <taxon>Paracoccus</taxon>
    </lineage>
</organism>
<feature type="domain" description="Penicillin-binding C-terminal" evidence="14">
    <location>
        <begin position="605"/>
        <end position="683"/>
    </location>
</feature>
<keyword evidence="16" id="KW-1185">Reference proteome</keyword>
<dbReference type="NCBIfam" id="TIGR02073">
    <property type="entry name" value="PBP_1c"/>
    <property type="match status" value="1"/>
</dbReference>
<evidence type="ECO:0000256" key="2">
    <source>
        <dbReference type="ARBA" id="ARBA00007090"/>
    </source>
</evidence>
<comment type="catalytic activity">
    <reaction evidence="11">
        <text>[GlcNAc-(1-&gt;4)-Mur2Ac(oyl-L-Ala-gamma-D-Glu-L-Lys-D-Ala-D-Ala)](n)-di-trans,octa-cis-undecaprenyl diphosphate + beta-D-GlcNAc-(1-&gt;4)-Mur2Ac(oyl-L-Ala-gamma-D-Glu-L-Lys-D-Ala-D-Ala)-di-trans,octa-cis-undecaprenyl diphosphate = [GlcNAc-(1-&gt;4)-Mur2Ac(oyl-L-Ala-gamma-D-Glu-L-Lys-D-Ala-D-Ala)](n+1)-di-trans,octa-cis-undecaprenyl diphosphate + di-trans,octa-cis-undecaprenyl diphosphate + H(+)</text>
        <dbReference type="Rhea" id="RHEA:23708"/>
        <dbReference type="Rhea" id="RHEA-COMP:9602"/>
        <dbReference type="Rhea" id="RHEA-COMP:9603"/>
        <dbReference type="ChEBI" id="CHEBI:15378"/>
        <dbReference type="ChEBI" id="CHEBI:58405"/>
        <dbReference type="ChEBI" id="CHEBI:60033"/>
        <dbReference type="ChEBI" id="CHEBI:78435"/>
        <dbReference type="EC" id="2.4.99.28"/>
    </reaction>
</comment>
<evidence type="ECO:0000256" key="8">
    <source>
        <dbReference type="ARBA" id="ARBA00022801"/>
    </source>
</evidence>
<dbReference type="Pfam" id="PF06832">
    <property type="entry name" value="BiPBP_C"/>
    <property type="match status" value="1"/>
</dbReference>